<comment type="caution">
    <text evidence="3">The sequence shown here is derived from an EMBL/GenBank/DDBJ whole genome shotgun (WGS) entry which is preliminary data.</text>
</comment>
<evidence type="ECO:0000256" key="2">
    <source>
        <dbReference type="SAM" id="SignalP"/>
    </source>
</evidence>
<organism evidence="3 4">
    <name type="scientific">Liparis tanakae</name>
    <name type="common">Tanaka's snailfish</name>
    <dbReference type="NCBI Taxonomy" id="230148"/>
    <lineage>
        <taxon>Eukaryota</taxon>
        <taxon>Metazoa</taxon>
        <taxon>Chordata</taxon>
        <taxon>Craniata</taxon>
        <taxon>Vertebrata</taxon>
        <taxon>Euteleostomi</taxon>
        <taxon>Actinopterygii</taxon>
        <taxon>Neopterygii</taxon>
        <taxon>Teleostei</taxon>
        <taxon>Neoteleostei</taxon>
        <taxon>Acanthomorphata</taxon>
        <taxon>Eupercaria</taxon>
        <taxon>Perciformes</taxon>
        <taxon>Cottioidei</taxon>
        <taxon>Cottales</taxon>
        <taxon>Liparidae</taxon>
        <taxon>Liparis</taxon>
    </lineage>
</organism>
<keyword evidence="2" id="KW-0732">Signal</keyword>
<reference evidence="3 4" key="1">
    <citation type="submission" date="2019-03" db="EMBL/GenBank/DDBJ databases">
        <title>First draft genome of Liparis tanakae, snailfish: a comprehensive survey of snailfish specific genes.</title>
        <authorList>
            <person name="Kim W."/>
            <person name="Song I."/>
            <person name="Jeong J.-H."/>
            <person name="Kim D."/>
            <person name="Kim S."/>
            <person name="Ryu S."/>
            <person name="Song J.Y."/>
            <person name="Lee S.K."/>
        </authorList>
    </citation>
    <scope>NUCLEOTIDE SEQUENCE [LARGE SCALE GENOMIC DNA]</scope>
    <source>
        <tissue evidence="3">Muscle</tissue>
    </source>
</reference>
<evidence type="ECO:0000313" key="3">
    <source>
        <dbReference type="EMBL" id="TNN48416.1"/>
    </source>
</evidence>
<protein>
    <submittedName>
        <fullName evidence="3">Uncharacterized protein</fullName>
    </submittedName>
</protein>
<feature type="region of interest" description="Disordered" evidence="1">
    <location>
        <begin position="64"/>
        <end position="201"/>
    </location>
</feature>
<feature type="signal peptide" evidence="2">
    <location>
        <begin position="1"/>
        <end position="17"/>
    </location>
</feature>
<feature type="compositionally biased region" description="Polar residues" evidence="1">
    <location>
        <begin position="132"/>
        <end position="150"/>
    </location>
</feature>
<keyword evidence="4" id="KW-1185">Reference proteome</keyword>
<dbReference type="EMBL" id="SRLO01000698">
    <property type="protein sequence ID" value="TNN48416.1"/>
    <property type="molecule type" value="Genomic_DNA"/>
</dbReference>
<gene>
    <name evidence="3" type="ORF">EYF80_041402</name>
</gene>
<dbReference type="AlphaFoldDB" id="A0A4Z2G4B6"/>
<accession>A0A4Z2G4B6</accession>
<proteinExistence type="predicted"/>
<evidence type="ECO:0000313" key="4">
    <source>
        <dbReference type="Proteomes" id="UP000314294"/>
    </source>
</evidence>
<dbReference type="Proteomes" id="UP000314294">
    <property type="component" value="Unassembled WGS sequence"/>
</dbReference>
<feature type="compositionally biased region" description="Pro residues" evidence="1">
    <location>
        <begin position="171"/>
        <end position="187"/>
    </location>
</feature>
<evidence type="ECO:0000256" key="1">
    <source>
        <dbReference type="SAM" id="MobiDB-lite"/>
    </source>
</evidence>
<dbReference type="OrthoDB" id="5803771at2759"/>
<feature type="chain" id="PRO_5021350099" evidence="2">
    <location>
        <begin position="18"/>
        <end position="263"/>
    </location>
</feature>
<sequence length="263" mass="28740">MKLLVMVPLSTLSGALSKTISPHQVPLAVLLPLFLPFSLYLCPNGRPPALPAPHAKRHLSILNPDATHSEGSGRRSIPFRRDQPGGRGVRERGAPPVSSRQSPPPLSPHPLRTKIPYQYQDTPPYNNIIVPKSQNIYSSPPSDTTLSPQQGEPGLVAAGPNNKGAGVAAPTPVPPPEAARPPAPPVESPVSRPKRKRDHQDDMLLKDITNLGEGRIALQQKLLEADEYSRFGQTVADMLRRVPEDKRPDVMYKVYGLIHENRL</sequence>
<name>A0A4Z2G4B6_9TELE</name>
<feature type="compositionally biased region" description="Basic and acidic residues" evidence="1">
    <location>
        <begin position="67"/>
        <end position="93"/>
    </location>
</feature>